<gene>
    <name evidence="2" type="ORF">CEPIT_LOCUS2557</name>
</gene>
<reference evidence="2" key="1">
    <citation type="submission" date="2022-07" db="EMBL/GenBank/DDBJ databases">
        <authorList>
            <person name="Macas J."/>
            <person name="Novak P."/>
            <person name="Neumann P."/>
        </authorList>
    </citation>
    <scope>NUCLEOTIDE SEQUENCE</scope>
</reference>
<organism evidence="2 3">
    <name type="scientific">Cuscuta epithymum</name>
    <dbReference type="NCBI Taxonomy" id="186058"/>
    <lineage>
        <taxon>Eukaryota</taxon>
        <taxon>Viridiplantae</taxon>
        <taxon>Streptophyta</taxon>
        <taxon>Embryophyta</taxon>
        <taxon>Tracheophyta</taxon>
        <taxon>Spermatophyta</taxon>
        <taxon>Magnoliopsida</taxon>
        <taxon>eudicotyledons</taxon>
        <taxon>Gunneridae</taxon>
        <taxon>Pentapetalae</taxon>
        <taxon>asterids</taxon>
        <taxon>lamiids</taxon>
        <taxon>Solanales</taxon>
        <taxon>Convolvulaceae</taxon>
        <taxon>Cuscuteae</taxon>
        <taxon>Cuscuta</taxon>
        <taxon>Cuscuta subgen. Cuscuta</taxon>
    </lineage>
</organism>
<sequence>MIYLNTGFISAECVELAIRLAIPSWMVTIAPTWRPAYHRLVIVILDRLLITAVLTSRSAPRPRCDVLSPRPASHCRMSSVSDRARHPLLDGDRRLYTMIGSALPRHRIIRQASHAPSSYSDRHPTPRPHIQTGVQRLVLIFRQASNASSAYIQTGAQRLVLTFRQASNASSSYSDRRPAPHPHIQTGVQRLVLMFGSSKHLAVSGSETKGSQISSIGPSATSCSSIFI</sequence>
<proteinExistence type="predicted"/>
<accession>A0AAV0C428</accession>
<dbReference type="AlphaFoldDB" id="A0AAV0C428"/>
<name>A0AAV0C428_9ASTE</name>
<evidence type="ECO:0000313" key="2">
    <source>
        <dbReference type="EMBL" id="CAH9067368.1"/>
    </source>
</evidence>
<keyword evidence="3" id="KW-1185">Reference proteome</keyword>
<comment type="caution">
    <text evidence="2">The sequence shown here is derived from an EMBL/GenBank/DDBJ whole genome shotgun (WGS) entry which is preliminary data.</text>
</comment>
<feature type="region of interest" description="Disordered" evidence="1">
    <location>
        <begin position="206"/>
        <end position="228"/>
    </location>
</feature>
<protein>
    <submittedName>
        <fullName evidence="2">Uncharacterized protein</fullName>
    </submittedName>
</protein>
<dbReference type="Proteomes" id="UP001152523">
    <property type="component" value="Unassembled WGS sequence"/>
</dbReference>
<evidence type="ECO:0000313" key="3">
    <source>
        <dbReference type="Proteomes" id="UP001152523"/>
    </source>
</evidence>
<dbReference type="EMBL" id="CAMAPF010000013">
    <property type="protein sequence ID" value="CAH9067368.1"/>
    <property type="molecule type" value="Genomic_DNA"/>
</dbReference>
<evidence type="ECO:0000256" key="1">
    <source>
        <dbReference type="SAM" id="MobiDB-lite"/>
    </source>
</evidence>